<evidence type="ECO:0000256" key="9">
    <source>
        <dbReference type="ARBA" id="ARBA00023136"/>
    </source>
</evidence>
<keyword evidence="13" id="KW-1185">Reference proteome</keyword>
<dbReference type="EMBL" id="JAACFV010000101">
    <property type="protein sequence ID" value="KAF7505755.1"/>
    <property type="molecule type" value="Genomic_DNA"/>
</dbReference>
<evidence type="ECO:0000256" key="8">
    <source>
        <dbReference type="ARBA" id="ARBA00023134"/>
    </source>
</evidence>
<evidence type="ECO:0000256" key="6">
    <source>
        <dbReference type="ARBA" id="ARBA00022824"/>
    </source>
</evidence>
<accession>A0A8H7AAU0</accession>
<evidence type="ECO:0000256" key="5">
    <source>
        <dbReference type="ARBA" id="ARBA00022741"/>
    </source>
</evidence>
<feature type="transmembrane region" description="Helical" evidence="11">
    <location>
        <begin position="20"/>
        <end position="40"/>
    </location>
</feature>
<keyword evidence="7 11" id="KW-1133">Transmembrane helix</keyword>
<dbReference type="InterPro" id="IPR019009">
    <property type="entry name" value="SRP_receptor_beta_su"/>
</dbReference>
<proteinExistence type="inferred from homology"/>
<comment type="caution">
    <text evidence="12">The sequence shown here is derived from an EMBL/GenBank/DDBJ whole genome shotgun (WGS) entry which is preliminary data.</text>
</comment>
<dbReference type="GO" id="GO:0005525">
    <property type="term" value="F:GTP binding"/>
    <property type="evidence" value="ECO:0007669"/>
    <property type="project" value="UniProtKB-KW"/>
</dbReference>
<evidence type="ECO:0000256" key="4">
    <source>
        <dbReference type="ARBA" id="ARBA00022692"/>
    </source>
</evidence>
<dbReference type="InterPro" id="IPR027417">
    <property type="entry name" value="P-loop_NTPase"/>
</dbReference>
<dbReference type="Gene3D" id="3.40.50.300">
    <property type="entry name" value="P-loop containing nucleotide triphosphate hydrolases"/>
    <property type="match status" value="1"/>
</dbReference>
<organism evidence="12 13">
    <name type="scientific">Endocarpon pusillum</name>
    <dbReference type="NCBI Taxonomy" id="364733"/>
    <lineage>
        <taxon>Eukaryota</taxon>
        <taxon>Fungi</taxon>
        <taxon>Dikarya</taxon>
        <taxon>Ascomycota</taxon>
        <taxon>Pezizomycotina</taxon>
        <taxon>Eurotiomycetes</taxon>
        <taxon>Chaetothyriomycetidae</taxon>
        <taxon>Verrucariales</taxon>
        <taxon>Verrucariaceae</taxon>
        <taxon>Endocarpon</taxon>
    </lineage>
</organism>
<name>A0A8H7AAU0_9EURO</name>
<evidence type="ECO:0000313" key="13">
    <source>
        <dbReference type="Proteomes" id="UP000606974"/>
    </source>
</evidence>
<evidence type="ECO:0000256" key="3">
    <source>
        <dbReference type="ARBA" id="ARBA00020256"/>
    </source>
</evidence>
<evidence type="ECO:0000256" key="10">
    <source>
        <dbReference type="ARBA" id="ARBA00023170"/>
    </source>
</evidence>
<dbReference type="Pfam" id="PF09439">
    <property type="entry name" value="SRPRB"/>
    <property type="match status" value="1"/>
</dbReference>
<sequence>MAWSEPDSILSRLLSGDPLAILVASVVSFSLPLLLHFFLYRASNRTTATPRFLLLGASGAGKTSLLTLLQKRSTSIENPESSATRTSQISQKADIVLPPTVPLASNKYRSTNDISLQEAAKNPTRYQLIDTPGHGKLRAEQALSYLGEPSLLGIIYVVDAASLGSHDGASLKDTAAYLHDVLLLLQRRRTGKGGSKAKAEISVLVAANKQDLFAALPPGAVRQRLEVELERVRQSKSKGLTDVGNERESDDERDVLGGEREDRFTFKMFEAEYGIKVEVAGGAVRGEEAGKGVERWECWIGGCL</sequence>
<comment type="similarity">
    <text evidence="2">Belongs to the SRP receptor beta subunit family.</text>
</comment>
<evidence type="ECO:0000256" key="11">
    <source>
        <dbReference type="SAM" id="Phobius"/>
    </source>
</evidence>
<keyword evidence="8" id="KW-0342">GTP-binding</keyword>
<evidence type="ECO:0000256" key="7">
    <source>
        <dbReference type="ARBA" id="ARBA00022989"/>
    </source>
</evidence>
<dbReference type="Proteomes" id="UP000606974">
    <property type="component" value="Unassembled WGS sequence"/>
</dbReference>
<protein>
    <recommendedName>
        <fullName evidence="3">Signal recognition particle receptor subunit beta</fullName>
    </recommendedName>
</protein>
<keyword evidence="9 11" id="KW-0472">Membrane</keyword>
<evidence type="ECO:0000256" key="1">
    <source>
        <dbReference type="ARBA" id="ARBA00004389"/>
    </source>
</evidence>
<keyword evidence="6" id="KW-0256">Endoplasmic reticulum</keyword>
<dbReference type="CDD" id="cd04105">
    <property type="entry name" value="SR_beta"/>
    <property type="match status" value="1"/>
</dbReference>
<gene>
    <name evidence="12" type="ORF">GJ744_000426</name>
</gene>
<keyword evidence="4 11" id="KW-0812">Transmembrane</keyword>
<comment type="subcellular location">
    <subcellularLocation>
        <location evidence="1">Endoplasmic reticulum membrane</location>
        <topology evidence="1">Single-pass membrane protein</topology>
    </subcellularLocation>
</comment>
<keyword evidence="5" id="KW-0547">Nucleotide-binding</keyword>
<dbReference type="SUPFAM" id="SSF52540">
    <property type="entry name" value="P-loop containing nucleoside triphosphate hydrolases"/>
    <property type="match status" value="1"/>
</dbReference>
<dbReference type="AlphaFoldDB" id="A0A8H7AAU0"/>
<keyword evidence="10" id="KW-0675">Receptor</keyword>
<evidence type="ECO:0000313" key="12">
    <source>
        <dbReference type="EMBL" id="KAF7505755.1"/>
    </source>
</evidence>
<dbReference type="GO" id="GO:0005789">
    <property type="term" value="C:endoplasmic reticulum membrane"/>
    <property type="evidence" value="ECO:0007669"/>
    <property type="project" value="UniProtKB-SubCell"/>
</dbReference>
<reference evidence="12" key="1">
    <citation type="submission" date="2020-02" db="EMBL/GenBank/DDBJ databases">
        <authorList>
            <person name="Palmer J.M."/>
        </authorList>
    </citation>
    <scope>NUCLEOTIDE SEQUENCE</scope>
    <source>
        <strain evidence="12">EPUS1.4</strain>
        <tissue evidence="12">Thallus</tissue>
    </source>
</reference>
<evidence type="ECO:0000256" key="2">
    <source>
        <dbReference type="ARBA" id="ARBA00005619"/>
    </source>
</evidence>
<dbReference type="OrthoDB" id="41266at2759"/>